<dbReference type="AlphaFoldDB" id="A0A317STT3"/>
<dbReference type="FunFam" id="3.30.420.10:FF:000007">
    <property type="entry name" value="Interferon-stimulated exonuclease gene 20"/>
    <property type="match status" value="1"/>
</dbReference>
<dbReference type="CDD" id="cd06144">
    <property type="entry name" value="REX4_like"/>
    <property type="match status" value="1"/>
</dbReference>
<evidence type="ECO:0000256" key="9">
    <source>
        <dbReference type="ARBA" id="ARBA00025599"/>
    </source>
</evidence>
<evidence type="ECO:0000256" key="8">
    <source>
        <dbReference type="ARBA" id="ARBA00023242"/>
    </source>
</evidence>
<feature type="compositionally biased region" description="Low complexity" evidence="10">
    <location>
        <begin position="35"/>
        <end position="68"/>
    </location>
</feature>
<keyword evidence="8" id="KW-0539">Nucleus</keyword>
<evidence type="ECO:0000313" key="12">
    <source>
        <dbReference type="EMBL" id="PWW76521.1"/>
    </source>
</evidence>
<dbReference type="GO" id="GO:0005634">
    <property type="term" value="C:nucleus"/>
    <property type="evidence" value="ECO:0007669"/>
    <property type="project" value="UniProtKB-SubCell"/>
</dbReference>
<evidence type="ECO:0000256" key="1">
    <source>
        <dbReference type="ARBA" id="ARBA00004123"/>
    </source>
</evidence>
<sequence>MATTGTALSRNWKQLQRTLNRAASTSTGSPKRKSSSVASPTANTSNSATTGAKKAKVSSSTATTATTKPANPPSIPIASKQTPTSKVPNMSTATTKPTSATLALWAEDNDIPPVDLQKAYNLPLTSTILPPPTGSAIGPGASGSSSATEAGKYISLDCEMVGVGGPANERSALARVSIVNYHGHVILDTFVRPKEKVTNWRSWISGVTPAHMIRAREFEDVQKEVSAILIDRVLVGHSVQHDLDVLLLSHPRRDVRDTSRHPGFRKLSAGRTPGLKKLASEVLGIEIQGGKHSSIEDARACMLLYRRFRDDIEKLHRPKAPNGTSAKLGKNRKRKK</sequence>
<dbReference type="GO" id="GO:0008408">
    <property type="term" value="F:3'-5' exonuclease activity"/>
    <property type="evidence" value="ECO:0007669"/>
    <property type="project" value="InterPro"/>
</dbReference>
<comment type="subcellular location">
    <subcellularLocation>
        <location evidence="1">Nucleus</location>
    </subcellularLocation>
</comment>
<dbReference type="GO" id="GO:0003676">
    <property type="term" value="F:nucleic acid binding"/>
    <property type="evidence" value="ECO:0007669"/>
    <property type="project" value="InterPro"/>
</dbReference>
<proteinExistence type="inferred from homology"/>
<dbReference type="InterPro" id="IPR036397">
    <property type="entry name" value="RNaseH_sf"/>
</dbReference>
<feature type="compositionally biased region" description="Polar residues" evidence="10">
    <location>
        <begin position="1"/>
        <end position="29"/>
    </location>
</feature>
<evidence type="ECO:0000256" key="3">
    <source>
        <dbReference type="ARBA" id="ARBA00016937"/>
    </source>
</evidence>
<dbReference type="Gene3D" id="3.30.420.10">
    <property type="entry name" value="Ribonuclease H-like superfamily/Ribonuclease H"/>
    <property type="match status" value="1"/>
</dbReference>
<dbReference type="EMBL" id="PYWC01000032">
    <property type="protein sequence ID" value="PWW76521.1"/>
    <property type="molecule type" value="Genomic_DNA"/>
</dbReference>
<evidence type="ECO:0000256" key="10">
    <source>
        <dbReference type="SAM" id="MobiDB-lite"/>
    </source>
</evidence>
<dbReference type="Proteomes" id="UP000246991">
    <property type="component" value="Unassembled WGS sequence"/>
</dbReference>
<name>A0A317STT3_9PEZI</name>
<evidence type="ECO:0000256" key="7">
    <source>
        <dbReference type="ARBA" id="ARBA00022839"/>
    </source>
</evidence>
<comment type="function">
    <text evidence="9">Exoribonuclease involved in ribosome biosynthesis. Involved in the processing of ITS1, the internal transcribed spacer localized between the 18S and 5.8S rRNAs.</text>
</comment>
<reference evidence="12 13" key="1">
    <citation type="submission" date="2018-03" db="EMBL/GenBank/DDBJ databases">
        <title>Genomes of Pezizomycetes fungi and the evolution of truffles.</title>
        <authorList>
            <person name="Murat C."/>
            <person name="Payen T."/>
            <person name="Noel B."/>
            <person name="Kuo A."/>
            <person name="Martin F.M."/>
        </authorList>
    </citation>
    <scope>NUCLEOTIDE SEQUENCE [LARGE SCALE GENOMIC DNA]</scope>
    <source>
        <strain evidence="12">091103-1</strain>
    </source>
</reference>
<dbReference type="SUPFAM" id="SSF53098">
    <property type="entry name" value="Ribonuclease H-like"/>
    <property type="match status" value="1"/>
</dbReference>
<dbReference type="GO" id="GO:0006364">
    <property type="term" value="P:rRNA processing"/>
    <property type="evidence" value="ECO:0007669"/>
    <property type="project" value="UniProtKB-KW"/>
</dbReference>
<dbReference type="InterPro" id="IPR037431">
    <property type="entry name" value="REX4_DEDDh_dom"/>
</dbReference>
<dbReference type="SMART" id="SM00479">
    <property type="entry name" value="EXOIII"/>
    <property type="match status" value="1"/>
</dbReference>
<keyword evidence="13" id="KW-1185">Reference proteome</keyword>
<accession>A0A317STT3</accession>
<dbReference type="GO" id="GO:0000027">
    <property type="term" value="P:ribosomal large subunit assembly"/>
    <property type="evidence" value="ECO:0007669"/>
    <property type="project" value="TreeGrafter"/>
</dbReference>
<protein>
    <recommendedName>
        <fullName evidence="3">RNA exonuclease 4</fullName>
    </recommendedName>
</protein>
<feature type="region of interest" description="Disordered" evidence="10">
    <location>
        <begin position="315"/>
        <end position="336"/>
    </location>
</feature>
<keyword evidence="4" id="KW-0698">rRNA processing</keyword>
<keyword evidence="5" id="KW-0540">Nuclease</keyword>
<feature type="compositionally biased region" description="Polar residues" evidence="10">
    <location>
        <begin position="79"/>
        <end position="95"/>
    </location>
</feature>
<evidence type="ECO:0000256" key="4">
    <source>
        <dbReference type="ARBA" id="ARBA00022552"/>
    </source>
</evidence>
<comment type="caution">
    <text evidence="12">The sequence shown here is derived from an EMBL/GenBank/DDBJ whole genome shotgun (WGS) entry which is preliminary data.</text>
</comment>
<dbReference type="Pfam" id="PF00929">
    <property type="entry name" value="RNase_T"/>
    <property type="match status" value="1"/>
</dbReference>
<dbReference type="PANTHER" id="PTHR12801:SF45">
    <property type="entry name" value="RNA EXONUCLEASE 4"/>
    <property type="match status" value="1"/>
</dbReference>
<evidence type="ECO:0000259" key="11">
    <source>
        <dbReference type="SMART" id="SM00479"/>
    </source>
</evidence>
<organism evidence="12 13">
    <name type="scientific">Tuber magnatum</name>
    <name type="common">white Piedmont truffle</name>
    <dbReference type="NCBI Taxonomy" id="42249"/>
    <lineage>
        <taxon>Eukaryota</taxon>
        <taxon>Fungi</taxon>
        <taxon>Dikarya</taxon>
        <taxon>Ascomycota</taxon>
        <taxon>Pezizomycotina</taxon>
        <taxon>Pezizomycetes</taxon>
        <taxon>Pezizales</taxon>
        <taxon>Tuberaceae</taxon>
        <taxon>Tuber</taxon>
    </lineage>
</organism>
<feature type="region of interest" description="Disordered" evidence="10">
    <location>
        <begin position="1"/>
        <end position="95"/>
    </location>
</feature>
<dbReference type="PANTHER" id="PTHR12801">
    <property type="entry name" value="RNA EXONUCLEASE REXO1 / RECO3 FAMILY MEMBER-RELATED"/>
    <property type="match status" value="1"/>
</dbReference>
<dbReference type="OrthoDB" id="8191639at2759"/>
<evidence type="ECO:0000313" key="13">
    <source>
        <dbReference type="Proteomes" id="UP000246991"/>
    </source>
</evidence>
<dbReference type="STRING" id="42249.A0A317STT3"/>
<evidence type="ECO:0000256" key="5">
    <source>
        <dbReference type="ARBA" id="ARBA00022722"/>
    </source>
</evidence>
<dbReference type="InterPro" id="IPR012337">
    <property type="entry name" value="RNaseH-like_sf"/>
</dbReference>
<gene>
    <name evidence="12" type="ORF">C7212DRAFT_363642</name>
</gene>
<dbReference type="InterPro" id="IPR047021">
    <property type="entry name" value="REXO1/3/4-like"/>
</dbReference>
<keyword evidence="6" id="KW-0378">Hydrolase</keyword>
<evidence type="ECO:0000256" key="2">
    <source>
        <dbReference type="ARBA" id="ARBA00010489"/>
    </source>
</evidence>
<evidence type="ECO:0000256" key="6">
    <source>
        <dbReference type="ARBA" id="ARBA00022801"/>
    </source>
</evidence>
<feature type="domain" description="Exonuclease" evidence="11">
    <location>
        <begin position="152"/>
        <end position="314"/>
    </location>
</feature>
<comment type="similarity">
    <text evidence="2">Belongs to the REXO4 family.</text>
</comment>
<dbReference type="InterPro" id="IPR013520">
    <property type="entry name" value="Ribonucl_H"/>
</dbReference>
<keyword evidence="7" id="KW-0269">Exonuclease</keyword>